<accession>A0A2V0RBP1</accession>
<name>A0A2V0RBP1_9ZZZZ</name>
<feature type="region of interest" description="Disordered" evidence="1">
    <location>
        <begin position="1"/>
        <end position="103"/>
    </location>
</feature>
<evidence type="ECO:0000313" key="2">
    <source>
        <dbReference type="EMBL" id="GBH22507.1"/>
    </source>
</evidence>
<dbReference type="AlphaFoldDB" id="A0A2V0RBP1"/>
<reference evidence="2" key="1">
    <citation type="submission" date="2017-04" db="EMBL/GenBank/DDBJ databases">
        <title>Unveiling RNA virosphere associated with marine microorganisms.</title>
        <authorList>
            <person name="Urayama S."/>
            <person name="Takaki Y."/>
            <person name="Nishi S."/>
            <person name="Yoshida Y."/>
            <person name="Deguchi S."/>
            <person name="Takai K."/>
            <person name="Nunoura T."/>
        </authorList>
    </citation>
    <scope>NUCLEOTIDE SEQUENCE</scope>
</reference>
<feature type="compositionally biased region" description="Basic and acidic residues" evidence="1">
    <location>
        <begin position="76"/>
        <end position="89"/>
    </location>
</feature>
<dbReference type="EMBL" id="BDQC01000125">
    <property type="protein sequence ID" value="GBH22507.1"/>
    <property type="molecule type" value="Genomic_RNA"/>
</dbReference>
<comment type="caution">
    <text evidence="2">The sequence shown here is derived from an EMBL/GenBank/DDBJ whole genome shotgun (WGS) entry which is preliminary data.</text>
</comment>
<feature type="compositionally biased region" description="Basic residues" evidence="1">
    <location>
        <begin position="9"/>
        <end position="20"/>
    </location>
</feature>
<sequence>MKTLTGSGGRRRRKRSKAGRQQRAVVRDRTHLPKKKKGRETAADRAAGKRSSCVEDVGQEHQPCHGSFRKGTVAAGERKAASRRGSPDRKPRRRTTEAPISGE</sequence>
<proteinExistence type="predicted"/>
<organism evidence="2">
    <name type="scientific">viral metagenome</name>
    <dbReference type="NCBI Taxonomy" id="1070528"/>
    <lineage>
        <taxon>unclassified sequences</taxon>
        <taxon>metagenomes</taxon>
        <taxon>organismal metagenomes</taxon>
    </lineage>
</organism>
<protein>
    <submittedName>
        <fullName evidence="2">Uncharacterized protein</fullName>
    </submittedName>
</protein>
<evidence type="ECO:0000256" key="1">
    <source>
        <dbReference type="SAM" id="MobiDB-lite"/>
    </source>
</evidence>